<protein>
    <submittedName>
        <fullName evidence="2">YwiC-like family protein</fullName>
    </submittedName>
</protein>
<feature type="transmembrane region" description="Helical" evidence="1">
    <location>
        <begin position="38"/>
        <end position="54"/>
    </location>
</feature>
<accession>A0ABT5G7Q2</accession>
<proteinExistence type="predicted"/>
<feature type="transmembrane region" description="Helical" evidence="1">
    <location>
        <begin position="74"/>
        <end position="91"/>
    </location>
</feature>
<evidence type="ECO:0000256" key="1">
    <source>
        <dbReference type="SAM" id="Phobius"/>
    </source>
</evidence>
<feature type="transmembrane region" description="Helical" evidence="1">
    <location>
        <begin position="224"/>
        <end position="248"/>
    </location>
</feature>
<feature type="transmembrane region" description="Helical" evidence="1">
    <location>
        <begin position="97"/>
        <end position="116"/>
    </location>
</feature>
<evidence type="ECO:0000313" key="3">
    <source>
        <dbReference type="Proteomes" id="UP001221328"/>
    </source>
</evidence>
<feature type="transmembrane region" description="Helical" evidence="1">
    <location>
        <begin position="123"/>
        <end position="146"/>
    </location>
</feature>
<dbReference type="Pfam" id="PF14256">
    <property type="entry name" value="YwiC"/>
    <property type="match status" value="1"/>
</dbReference>
<dbReference type="EMBL" id="JAQOSK010000026">
    <property type="protein sequence ID" value="MDC2960775.1"/>
    <property type="molecule type" value="Genomic_DNA"/>
</dbReference>
<sequence>MASRAVRRWLPRQHGAWAMLVVPFLAGMLIATPTPWDAVLLPAWLLGYLAAYHVQQWLRLRRLSRNPRAAGRHLRPALVFAAALLPLGLALVVHAPWLLLAAACALPFLAVNCWYARRNRERALVNGLAAVVPACGMLPVAVLFGGGTAGQAWQPALVCLLYFAGTVFHVKTMIRERDSRAHLWASRAYHAGALVVACFLSPWVAAFFAICLLRTLVVPALGRVPAVVVGLVEVALSLLLVGVLVAVYG</sequence>
<dbReference type="Proteomes" id="UP001221328">
    <property type="component" value="Unassembled WGS sequence"/>
</dbReference>
<evidence type="ECO:0000313" key="2">
    <source>
        <dbReference type="EMBL" id="MDC2960775.1"/>
    </source>
</evidence>
<keyword evidence="3" id="KW-1185">Reference proteome</keyword>
<comment type="caution">
    <text evidence="2">The sequence shown here is derived from an EMBL/GenBank/DDBJ whole genome shotgun (WGS) entry which is preliminary data.</text>
</comment>
<dbReference type="RefSeq" id="WP_272178810.1">
    <property type="nucleotide sequence ID" value="NZ_JAQOSK010000026.1"/>
</dbReference>
<keyword evidence="1" id="KW-0472">Membrane</keyword>
<reference evidence="2 3" key="1">
    <citation type="journal article" date="2015" name="Int. J. Syst. Evol. Microbiol.">
        <title>Streptomyces gilvifuscus sp. nov., an actinomycete that produces antibacterial compounds isolated from soil.</title>
        <authorList>
            <person name="Nguyen T.M."/>
            <person name="Kim J."/>
        </authorList>
    </citation>
    <scope>NUCLEOTIDE SEQUENCE [LARGE SCALE GENOMIC DNA]</scope>
    <source>
        <strain evidence="2 3">T113</strain>
    </source>
</reference>
<keyword evidence="1" id="KW-1133">Transmembrane helix</keyword>
<keyword evidence="1" id="KW-0812">Transmembrane</keyword>
<feature type="transmembrane region" description="Helical" evidence="1">
    <location>
        <begin position="14"/>
        <end position="32"/>
    </location>
</feature>
<feature type="transmembrane region" description="Helical" evidence="1">
    <location>
        <begin position="152"/>
        <end position="170"/>
    </location>
</feature>
<gene>
    <name evidence="2" type="ORF">PO587_40760</name>
</gene>
<dbReference type="InterPro" id="IPR025576">
    <property type="entry name" value="YwiC"/>
</dbReference>
<name>A0ABT5G7Q2_9ACTN</name>
<feature type="transmembrane region" description="Helical" evidence="1">
    <location>
        <begin position="191"/>
        <end position="218"/>
    </location>
</feature>
<organism evidence="2 3">
    <name type="scientific">Streptomyces gilvifuscus</name>
    <dbReference type="NCBI Taxonomy" id="1550617"/>
    <lineage>
        <taxon>Bacteria</taxon>
        <taxon>Bacillati</taxon>
        <taxon>Actinomycetota</taxon>
        <taxon>Actinomycetes</taxon>
        <taxon>Kitasatosporales</taxon>
        <taxon>Streptomycetaceae</taxon>
        <taxon>Streptomyces</taxon>
    </lineage>
</organism>